<dbReference type="SUPFAM" id="SSF88697">
    <property type="entry name" value="PUA domain-like"/>
    <property type="match status" value="1"/>
</dbReference>
<dbReference type="Pfam" id="PF04266">
    <property type="entry name" value="ASCH"/>
    <property type="match status" value="1"/>
</dbReference>
<dbReference type="EMBL" id="QEFP02000003">
    <property type="protein sequence ID" value="MCC5446860.1"/>
    <property type="molecule type" value="Genomic_DNA"/>
</dbReference>
<dbReference type="Proteomes" id="UP000245509">
    <property type="component" value="Unassembled WGS sequence"/>
</dbReference>
<reference evidence="2" key="2">
    <citation type="submission" date="2017-05" db="EMBL/GenBank/DDBJ databases">
        <authorList>
            <person name="Munson-Mcgee J.H."/>
        </authorList>
    </citation>
    <scope>NUCLEOTIDE SEQUENCE</scope>
    <source>
        <strain evidence="2">SCGC AB-777_F03</strain>
    </source>
</reference>
<reference evidence="2" key="4">
    <citation type="submission" date="2021-11" db="EMBL/GenBank/DDBJ databases">
        <authorList>
            <person name="Munson-Mcgee J."/>
            <person name="Field E."/>
            <person name="Bateson M."/>
            <person name="Rooney C."/>
            <person name="Stepanauskas R."/>
            <person name="Young M."/>
        </authorList>
    </citation>
    <scope>NUCLEOTIDE SEQUENCE</scope>
    <source>
        <strain evidence="2">SCGC AB-777_F03</strain>
    </source>
</reference>
<proteinExistence type="predicted"/>
<dbReference type="AlphaFoldDB" id="A0A2T9WLZ5"/>
<dbReference type="InterPro" id="IPR015947">
    <property type="entry name" value="PUA-like_sf"/>
</dbReference>
<dbReference type="Gene3D" id="2.30.130.30">
    <property type="entry name" value="Hypothetical protein"/>
    <property type="match status" value="1"/>
</dbReference>
<dbReference type="InterPro" id="IPR007374">
    <property type="entry name" value="ASCH_domain"/>
</dbReference>
<gene>
    <name evidence="2" type="ORF">DDW03_000365</name>
    <name evidence="3" type="ORF">DDW03_00765</name>
</gene>
<dbReference type="EMBL" id="QEFP01000002">
    <property type="protein sequence ID" value="PVU68856.1"/>
    <property type="molecule type" value="Genomic_DNA"/>
</dbReference>
<accession>A0A2T9WLZ5</accession>
<dbReference type="PANTHER" id="PTHR42250">
    <property type="entry name" value="ASCH DOMAIN-CONTAINING PROTEIN"/>
    <property type="match status" value="1"/>
</dbReference>
<name>A0A2T9WLZ5_NANST</name>
<organism evidence="3">
    <name type="scientific">Nanobsidianus stetteri</name>
    <dbReference type="NCBI Taxonomy" id="1294122"/>
    <lineage>
        <taxon>Archaea</taxon>
        <taxon>Nanobdellota</taxon>
        <taxon>Candidatus Nanoarchaeia</taxon>
        <taxon>Nanoarchaeales</taxon>
        <taxon>Nanopusillaceae</taxon>
        <taxon>Candidatus Nanobsidianus</taxon>
    </lineage>
</organism>
<dbReference type="SMART" id="SM01022">
    <property type="entry name" value="ASCH"/>
    <property type="match status" value="1"/>
</dbReference>
<dbReference type="PANTHER" id="PTHR42250:SF1">
    <property type="entry name" value="ASCH DOMAIN-CONTAINING PROTEIN"/>
    <property type="match status" value="1"/>
</dbReference>
<reference evidence="3" key="1">
    <citation type="journal article" date="2015" name="Appl. Environ. Microbiol.">
        <title>Nanoarchaeota, Their Sulfolobales Host, and Nanoarchaeota Virus Distribution across Yellowstone National Park Hot Springs.</title>
        <authorList>
            <person name="Munson-McGee J.H."/>
            <person name="Field E.K."/>
            <person name="Bateson M."/>
            <person name="Rooney C."/>
            <person name="Stepanauskas R."/>
            <person name="Young M.J."/>
        </authorList>
    </citation>
    <scope>NUCLEOTIDE SEQUENCE [LARGE SCALE GENOMIC DNA]</scope>
    <source>
        <strain evidence="3">SCGC AB-777_F03</strain>
    </source>
</reference>
<protein>
    <submittedName>
        <fullName evidence="3">ASCH domain-containing protein</fullName>
    </submittedName>
</protein>
<evidence type="ECO:0000313" key="3">
    <source>
        <dbReference type="EMBL" id="PVU68856.1"/>
    </source>
</evidence>
<feature type="domain" description="ASCH" evidence="1">
    <location>
        <begin position="4"/>
        <end position="103"/>
    </location>
</feature>
<dbReference type="RefSeq" id="WP_228615078.1">
    <property type="nucleotide sequence ID" value="NZ_QEFP02000003.1"/>
</dbReference>
<dbReference type="CDD" id="cd06552">
    <property type="entry name" value="ASCH_yqfb_like"/>
    <property type="match status" value="1"/>
</dbReference>
<reference evidence="3" key="3">
    <citation type="submission" date="2017-05" db="EMBL/GenBank/DDBJ databases">
        <authorList>
            <person name="Song R."/>
            <person name="Chenine A.L."/>
            <person name="Ruprecht R.M."/>
        </authorList>
    </citation>
    <scope>NUCLEOTIDE SEQUENCE</scope>
    <source>
        <strain evidence="3">SCGC AB-777_F03</strain>
    </source>
</reference>
<evidence type="ECO:0000313" key="2">
    <source>
        <dbReference type="EMBL" id="MCC5446860.1"/>
    </source>
</evidence>
<sequence>MKHLQFLGKYVDDIIKGNKNLTIRLSKGNLKIGDIFILHAGGKVIGKFRVKNIYTKKLYQITDEEAKRDGYNNKEELINDLKRIYKRLDLNREVAIIEFEPVEIINNISSEEFAWGGQKIDLIELAKLILKYDEKLNEKERKLLNILIESGSLRKAAIKLGGLNKRYIIRKILKKGFYRLREKKII</sequence>
<evidence type="ECO:0000259" key="1">
    <source>
        <dbReference type="SMART" id="SM01022"/>
    </source>
</evidence>
<comment type="caution">
    <text evidence="3">The sequence shown here is derived from an EMBL/GenBank/DDBJ whole genome shotgun (WGS) entry which is preliminary data.</text>
</comment>